<keyword evidence="2" id="KW-0732">Signal</keyword>
<proteinExistence type="inferred from homology"/>
<name>A0A1I7RIE5_BURXY</name>
<dbReference type="PANTHER" id="PTHR12482">
    <property type="entry name" value="LIPASE ROG1-RELATED-RELATED"/>
    <property type="match status" value="1"/>
</dbReference>
<dbReference type="Proteomes" id="UP000095284">
    <property type="component" value="Unplaced"/>
</dbReference>
<feature type="domain" description="DUF676" evidence="3">
    <location>
        <begin position="678"/>
        <end position="869"/>
    </location>
</feature>
<evidence type="ECO:0000313" key="5">
    <source>
        <dbReference type="WBParaSite" id="BXY_0047400.1"/>
    </source>
</evidence>
<dbReference type="InterPro" id="IPR007751">
    <property type="entry name" value="DUF676_lipase-like"/>
</dbReference>
<dbReference type="InterPro" id="IPR044294">
    <property type="entry name" value="Lipase-like"/>
</dbReference>
<dbReference type="AlphaFoldDB" id="A0A1I7RIE5"/>
<evidence type="ECO:0000259" key="3">
    <source>
        <dbReference type="Pfam" id="PF05057"/>
    </source>
</evidence>
<dbReference type="PANTHER" id="PTHR12482:SF5">
    <property type="entry name" value="DUF676 DOMAIN-CONTAINING PROTEIN"/>
    <property type="match status" value="1"/>
</dbReference>
<reference evidence="5" key="1">
    <citation type="submission" date="2016-11" db="UniProtKB">
        <authorList>
            <consortium name="WormBaseParasite"/>
        </authorList>
    </citation>
    <scope>IDENTIFICATION</scope>
</reference>
<dbReference type="Pfam" id="PF05057">
    <property type="entry name" value="DUF676"/>
    <property type="match status" value="1"/>
</dbReference>
<evidence type="ECO:0000313" key="4">
    <source>
        <dbReference type="Proteomes" id="UP000095284"/>
    </source>
</evidence>
<protein>
    <submittedName>
        <fullName evidence="5">DUF676 domain-containing protein</fullName>
    </submittedName>
</protein>
<dbReference type="eggNOG" id="KOG2205">
    <property type="taxonomic scope" value="Eukaryota"/>
</dbReference>
<accession>A0A1I7RIE5</accession>
<dbReference type="Gene3D" id="3.40.50.1820">
    <property type="entry name" value="alpha/beta hydrolase"/>
    <property type="match status" value="1"/>
</dbReference>
<evidence type="ECO:0000256" key="1">
    <source>
        <dbReference type="ARBA" id="ARBA00007949"/>
    </source>
</evidence>
<dbReference type="SUPFAM" id="SSF53474">
    <property type="entry name" value="alpha/beta-Hydrolases"/>
    <property type="match status" value="1"/>
</dbReference>
<feature type="signal peptide" evidence="2">
    <location>
        <begin position="1"/>
        <end position="21"/>
    </location>
</feature>
<comment type="similarity">
    <text evidence="1">Belongs to the FAM135 family.</text>
</comment>
<dbReference type="InterPro" id="IPR022122">
    <property type="entry name" value="DUF3657"/>
</dbReference>
<evidence type="ECO:0000256" key="2">
    <source>
        <dbReference type="SAM" id="SignalP"/>
    </source>
</evidence>
<dbReference type="Pfam" id="PF12394">
    <property type="entry name" value="DUF3657"/>
    <property type="match status" value="1"/>
</dbReference>
<sequence length="950" mass="108157">MNARLFKGIFTSLCLMQAPLATNLAENGQGNDEPTPKGEETKTPLFSCRAERISVEYCTGGRKSGRIMGKIALYGGLKVLDGWFMVSTACPGYFRGVGEGIPLVDLGLSMRIEVYPRYTVYLQFHEFFAIDLVHGFYQVRFRLRPDLEYEFDDSIGEKENNIIYDQQGLTRPIKIAFNEQNVELKNSFWLRIKGKKRYEKCETFFLHFQVELWYSDPEQKPSPHNFQFMSKRLVSVRLNSNKSTHCHRAVFFEYFSFSAASMTVHACVTGLETALTKTTPAPPGVPDKLRRYHRQVCSKLLDCTLSLQMFIKTYESLLSSPLCISCIDVDEELGQLTAKLLASKSPWTTFSENAKLLALRLGRIFHQLVQLYGQCRRLHIEMLEKSDQQRMKRFAEGFYFIEETVQNLLECELNQASRIFDLVRKDGYLTRLPTVPVTVDGTDVEGQNVTLIVERRYLPSGATKFSRAIPLAVHSTSCLPALASDELTVQSAREPVRPRENRSSNASMEKLHLIGFCFPVARSKVQDDDAYGLKEELAPPDDRLSKRRMTDPGEIHQLLRGAEEVEDLPNYGNKTQKSYSVAEIRPNTANDVTTFASTSNSSTDSLTRSARGDIHESVQMRLIDRERVHFMEAKECFKQRLHHFGFTGNLYSDQNYFTDRKAYFSDNFSQAIERRSFENLHLIVLVHGLEGTSEDLTTYKNYLQIALPEQNFSFLLSEVNQNETWSDLQKMGSNLLKEINRYVDRLPRLPEKISLIAHSLGGLIVRAMCGLNEVQRLESRFHTLLTLNSPHCGVLYNQRAASLGISLLQWWKQSVSLDQLTLRDARNPKDTFLYRLGQNKAFGMFKHVLLVGSHLDLYVPLHSALVENCKAAAVDSSVQGNAYNEMLAHINESIIGSPKHTTLIKYTVSHSLTNVSRAQQMTGRPMHIAVVDDDTFVEKLMMVSASNYFK</sequence>
<feature type="chain" id="PRO_5009304235" evidence="2">
    <location>
        <begin position="22"/>
        <end position="950"/>
    </location>
</feature>
<dbReference type="WBParaSite" id="BXY_0047400.1">
    <property type="protein sequence ID" value="BXY_0047400.1"/>
    <property type="gene ID" value="BXY_0047400"/>
</dbReference>
<dbReference type="InterPro" id="IPR029058">
    <property type="entry name" value="AB_hydrolase_fold"/>
</dbReference>
<organism evidence="4 5">
    <name type="scientific">Bursaphelenchus xylophilus</name>
    <name type="common">Pinewood nematode worm</name>
    <name type="synonym">Aphelenchoides xylophilus</name>
    <dbReference type="NCBI Taxonomy" id="6326"/>
    <lineage>
        <taxon>Eukaryota</taxon>
        <taxon>Metazoa</taxon>
        <taxon>Ecdysozoa</taxon>
        <taxon>Nematoda</taxon>
        <taxon>Chromadorea</taxon>
        <taxon>Rhabditida</taxon>
        <taxon>Tylenchina</taxon>
        <taxon>Tylenchomorpha</taxon>
        <taxon>Aphelenchoidea</taxon>
        <taxon>Aphelenchoididae</taxon>
        <taxon>Bursaphelenchus</taxon>
    </lineage>
</organism>